<evidence type="ECO:0000313" key="3">
    <source>
        <dbReference type="Proteomes" id="UP000195440"/>
    </source>
</evidence>
<dbReference type="Proteomes" id="UP000195440">
    <property type="component" value="Unassembled WGS sequence"/>
</dbReference>
<keyword evidence="3" id="KW-1185">Reference proteome</keyword>
<accession>A0A1Y3P4G7</accession>
<dbReference type="RefSeq" id="WP_087270547.1">
    <property type="nucleotide sequence ID" value="NZ_JBJGBV010000004.1"/>
</dbReference>
<evidence type="ECO:0000256" key="1">
    <source>
        <dbReference type="SAM" id="Phobius"/>
    </source>
</evidence>
<sequence length="128" mass="14388">MIRADAWIIWLKVAFLSGPILLTVAILILNLYVANRHLGALVEALSNCRYVAARAGLCNQGWFERIFLLSLIGGMVQWPGPGLRSGEMDPDDLKNLPAHLRKHLKVLSVLTWLIVVWMVLIYALTTLR</sequence>
<keyword evidence="1" id="KW-0812">Transmembrane</keyword>
<evidence type="ECO:0000313" key="2">
    <source>
        <dbReference type="EMBL" id="OUM72453.1"/>
    </source>
</evidence>
<keyword evidence="1" id="KW-1133">Transmembrane helix</keyword>
<dbReference type="AlphaFoldDB" id="A0A1Y3P4G7"/>
<gene>
    <name evidence="2" type="ORF">AUC60_17925</name>
</gene>
<organism evidence="2 3">
    <name type="scientific">Pseudomonas caspiana</name>
    <dbReference type="NCBI Taxonomy" id="1451454"/>
    <lineage>
        <taxon>Bacteria</taxon>
        <taxon>Pseudomonadati</taxon>
        <taxon>Pseudomonadota</taxon>
        <taxon>Gammaproteobacteria</taxon>
        <taxon>Pseudomonadales</taxon>
        <taxon>Pseudomonadaceae</taxon>
        <taxon>Pseudomonas</taxon>
    </lineage>
</organism>
<name>A0A1Y3P4G7_9PSED</name>
<protein>
    <submittedName>
        <fullName evidence="2">Uncharacterized protein</fullName>
    </submittedName>
</protein>
<feature type="transmembrane region" description="Helical" evidence="1">
    <location>
        <begin position="104"/>
        <end position="124"/>
    </location>
</feature>
<proteinExistence type="predicted"/>
<feature type="transmembrane region" description="Helical" evidence="1">
    <location>
        <begin position="6"/>
        <end position="33"/>
    </location>
</feature>
<dbReference type="OrthoDB" id="6998904at2"/>
<reference evidence="2 3" key="1">
    <citation type="journal article" date="2017" name="Syst. Appl. Microbiol.">
        <title>Pseudomonas caspiana sp. nov., a citrus pathogen in the Pseudomonas syringae phylogenetic group.</title>
        <authorList>
            <person name="Busquets A."/>
            <person name="Gomila M."/>
            <person name="Beiki F."/>
            <person name="Mulet M."/>
            <person name="Rahimian H."/>
            <person name="Garcia-Valdes E."/>
            <person name="Lalucat J."/>
        </authorList>
    </citation>
    <scope>NUCLEOTIDE SEQUENCE [LARGE SCALE GENOMIC DNA]</scope>
    <source>
        <strain evidence="2 3">FBF102</strain>
    </source>
</reference>
<dbReference type="EMBL" id="LOHF01000016">
    <property type="protein sequence ID" value="OUM72453.1"/>
    <property type="molecule type" value="Genomic_DNA"/>
</dbReference>
<keyword evidence="1" id="KW-0472">Membrane</keyword>
<comment type="caution">
    <text evidence="2">The sequence shown here is derived from an EMBL/GenBank/DDBJ whole genome shotgun (WGS) entry which is preliminary data.</text>
</comment>